<dbReference type="AlphaFoldDB" id="A0AA41S439"/>
<name>A0AA41S439_PAPNU</name>
<evidence type="ECO:0000259" key="4">
    <source>
        <dbReference type="Pfam" id="PF00407"/>
    </source>
</evidence>
<dbReference type="GO" id="GO:0006952">
    <property type="term" value="P:defense response"/>
    <property type="evidence" value="ECO:0007669"/>
    <property type="project" value="InterPro"/>
</dbReference>
<dbReference type="PANTHER" id="PTHR31213:SF19">
    <property type="entry name" value="BET V I_MAJOR LATEX PROTEIN DOMAIN-CONTAINING PROTEIN"/>
    <property type="match status" value="1"/>
</dbReference>
<dbReference type="InterPro" id="IPR023393">
    <property type="entry name" value="START-like_dom_sf"/>
</dbReference>
<dbReference type="GO" id="GO:0005737">
    <property type="term" value="C:cytoplasm"/>
    <property type="evidence" value="ECO:0007669"/>
    <property type="project" value="TreeGrafter"/>
</dbReference>
<evidence type="ECO:0000256" key="1">
    <source>
        <dbReference type="ARBA" id="ARBA00009744"/>
    </source>
</evidence>
<proteinExistence type="inferred from homology"/>
<dbReference type="CDD" id="cd07816">
    <property type="entry name" value="Bet_v1-like"/>
    <property type="match status" value="1"/>
</dbReference>
<dbReference type="SUPFAM" id="SSF55961">
    <property type="entry name" value="Bet v1-like"/>
    <property type="match status" value="1"/>
</dbReference>
<sequence>MTNKSVFLVLFLVFLMGKGDSMRYELNNEIDVPLSARSIWNVYASKDLPKLIVKLLPEVFQQIDYIEGNGGVGTVIRIIFPPGSVPRMYREVFKTIDHVHRLKEVQQISGGYLAMGVTYYMDKFKIISTGPNSCIIRSTTEYEVPDHLAEKFTSLISIEGLVPMAQAIVKYVQEFGDQVKIDDSAFTALPI</sequence>
<comment type="caution">
    <text evidence="5">The sequence shown here is derived from an EMBL/GenBank/DDBJ whole genome shotgun (WGS) entry which is preliminary data.</text>
</comment>
<evidence type="ECO:0000256" key="3">
    <source>
        <dbReference type="SAM" id="SignalP"/>
    </source>
</evidence>
<dbReference type="GO" id="GO:0005634">
    <property type="term" value="C:nucleus"/>
    <property type="evidence" value="ECO:0007669"/>
    <property type="project" value="TreeGrafter"/>
</dbReference>
<feature type="domain" description="Bet v I/Major latex protein" evidence="4">
    <location>
        <begin position="22"/>
        <end position="153"/>
    </location>
</feature>
<reference evidence="5" key="1">
    <citation type="submission" date="2022-03" db="EMBL/GenBank/DDBJ databases">
        <title>A functionally conserved STORR gene fusion in Papaver species that diverged 16.8 million years ago.</title>
        <authorList>
            <person name="Catania T."/>
        </authorList>
    </citation>
    <scope>NUCLEOTIDE SEQUENCE</scope>
    <source>
        <strain evidence="5">S-191538</strain>
    </source>
</reference>
<dbReference type="Pfam" id="PF00407">
    <property type="entry name" value="Bet_v_1"/>
    <property type="match status" value="1"/>
</dbReference>
<dbReference type="Gene3D" id="3.30.530.20">
    <property type="match status" value="1"/>
</dbReference>
<dbReference type="GO" id="GO:0038023">
    <property type="term" value="F:signaling receptor activity"/>
    <property type="evidence" value="ECO:0007669"/>
    <property type="project" value="TreeGrafter"/>
</dbReference>
<dbReference type="InterPro" id="IPR000916">
    <property type="entry name" value="Bet_v_I/MLP"/>
</dbReference>
<dbReference type="PANTHER" id="PTHR31213">
    <property type="entry name" value="OS08G0374000 PROTEIN-RELATED"/>
    <property type="match status" value="1"/>
</dbReference>
<dbReference type="InterPro" id="IPR050279">
    <property type="entry name" value="Plant_def-hormone_signal"/>
</dbReference>
<dbReference type="EMBL" id="JAJJMA010091700">
    <property type="protein sequence ID" value="MCL7029581.1"/>
    <property type="molecule type" value="Genomic_DNA"/>
</dbReference>
<dbReference type="GO" id="GO:0009820">
    <property type="term" value="P:alkaloid metabolic process"/>
    <property type="evidence" value="ECO:0007669"/>
    <property type="project" value="UniProtKB-KW"/>
</dbReference>
<dbReference type="GO" id="GO:0009738">
    <property type="term" value="P:abscisic acid-activated signaling pathway"/>
    <property type="evidence" value="ECO:0007669"/>
    <property type="project" value="TreeGrafter"/>
</dbReference>
<protein>
    <recommendedName>
        <fullName evidence="4">Bet v I/Major latex protein domain-containing protein</fullName>
    </recommendedName>
</protein>
<dbReference type="GO" id="GO:0010427">
    <property type="term" value="F:abscisic acid binding"/>
    <property type="evidence" value="ECO:0007669"/>
    <property type="project" value="TreeGrafter"/>
</dbReference>
<accession>A0AA41S439</accession>
<organism evidence="5 6">
    <name type="scientific">Papaver nudicaule</name>
    <name type="common">Iceland poppy</name>
    <dbReference type="NCBI Taxonomy" id="74823"/>
    <lineage>
        <taxon>Eukaryota</taxon>
        <taxon>Viridiplantae</taxon>
        <taxon>Streptophyta</taxon>
        <taxon>Embryophyta</taxon>
        <taxon>Tracheophyta</taxon>
        <taxon>Spermatophyta</taxon>
        <taxon>Magnoliopsida</taxon>
        <taxon>Ranunculales</taxon>
        <taxon>Papaveraceae</taxon>
        <taxon>Papaveroideae</taxon>
        <taxon>Papaver</taxon>
    </lineage>
</organism>
<keyword evidence="6" id="KW-1185">Reference proteome</keyword>
<evidence type="ECO:0000256" key="2">
    <source>
        <dbReference type="ARBA" id="ARBA00022589"/>
    </source>
</evidence>
<dbReference type="Proteomes" id="UP001177140">
    <property type="component" value="Unassembled WGS sequence"/>
</dbReference>
<evidence type="ECO:0000313" key="5">
    <source>
        <dbReference type="EMBL" id="MCL7029581.1"/>
    </source>
</evidence>
<feature type="signal peptide" evidence="3">
    <location>
        <begin position="1"/>
        <end position="21"/>
    </location>
</feature>
<keyword evidence="3" id="KW-0732">Signal</keyword>
<keyword evidence="2" id="KW-0017">Alkaloid metabolism</keyword>
<gene>
    <name evidence="5" type="ORF">MKW94_022120</name>
</gene>
<evidence type="ECO:0000313" key="6">
    <source>
        <dbReference type="Proteomes" id="UP001177140"/>
    </source>
</evidence>
<feature type="chain" id="PRO_5041233666" description="Bet v I/Major latex protein domain-containing protein" evidence="3">
    <location>
        <begin position="22"/>
        <end position="191"/>
    </location>
</feature>
<comment type="similarity">
    <text evidence="1">Belongs to the BetVI family.</text>
</comment>
<dbReference type="GO" id="GO:0004864">
    <property type="term" value="F:protein phosphatase inhibitor activity"/>
    <property type="evidence" value="ECO:0007669"/>
    <property type="project" value="TreeGrafter"/>
</dbReference>